<dbReference type="InterPro" id="IPR050396">
    <property type="entry name" value="Glycosyltr_51/Transpeptidase"/>
</dbReference>
<dbReference type="InterPro" id="IPR012338">
    <property type="entry name" value="Beta-lactam/transpept-like"/>
</dbReference>
<dbReference type="Gene3D" id="3.40.710.10">
    <property type="entry name" value="DD-peptidase/beta-lactamase superfamily"/>
    <property type="match status" value="1"/>
</dbReference>
<comment type="caution">
    <text evidence="20">The sequence shown here is derived from an EMBL/GenBank/DDBJ whole genome shotgun (WGS) entry which is preliminary data.</text>
</comment>
<evidence type="ECO:0000256" key="3">
    <source>
        <dbReference type="ARBA" id="ARBA00004752"/>
    </source>
</evidence>
<comment type="pathway">
    <text evidence="3">Cell wall biogenesis; peptidoglycan biosynthesis.</text>
</comment>
<dbReference type="SUPFAM" id="SSF53955">
    <property type="entry name" value="Lysozyme-like"/>
    <property type="match status" value="1"/>
</dbReference>
<keyword evidence="14" id="KW-0961">Cell wall biogenesis/degradation</keyword>
<dbReference type="AlphaFoldDB" id="A0A5U8SUQ1"/>
<dbReference type="PANTHER" id="PTHR32282">
    <property type="entry name" value="BINDING PROTEIN TRANSPEPTIDASE, PUTATIVE-RELATED"/>
    <property type="match status" value="1"/>
</dbReference>
<evidence type="ECO:0000313" key="20">
    <source>
        <dbReference type="EMBL" id="EBR9859261.1"/>
    </source>
</evidence>
<keyword evidence="11" id="KW-1133">Transmembrane helix</keyword>
<evidence type="ECO:0000256" key="17">
    <source>
        <dbReference type="ARBA" id="ARBA00060592"/>
    </source>
</evidence>
<dbReference type="Gene3D" id="2.40.50.140">
    <property type="entry name" value="Nucleic acid-binding proteins"/>
    <property type="match status" value="1"/>
</dbReference>
<keyword evidence="8" id="KW-0812">Transmembrane</keyword>
<evidence type="ECO:0000256" key="11">
    <source>
        <dbReference type="ARBA" id="ARBA00022989"/>
    </source>
</evidence>
<feature type="domain" description="Glycosyl transferase family 51" evidence="18">
    <location>
        <begin position="30"/>
        <end position="205"/>
    </location>
</feature>
<protein>
    <recommendedName>
        <fullName evidence="15">peptidoglycan glycosyltransferase</fullName>
        <ecNumber evidence="15">2.4.99.28</ecNumber>
    </recommendedName>
</protein>
<comment type="pathway">
    <text evidence="17">Glycan biosynthesis.</text>
</comment>
<keyword evidence="9" id="KW-0133">Cell shape</keyword>
<keyword evidence="5" id="KW-0645">Protease</keyword>
<evidence type="ECO:0000256" key="9">
    <source>
        <dbReference type="ARBA" id="ARBA00022960"/>
    </source>
</evidence>
<gene>
    <name evidence="20" type="primary">mrcA</name>
    <name evidence="20" type="ORF">DS524_26330</name>
</gene>
<evidence type="ECO:0000256" key="14">
    <source>
        <dbReference type="ARBA" id="ARBA00023316"/>
    </source>
</evidence>
<keyword evidence="4 20" id="KW-0121">Carboxypeptidase</keyword>
<evidence type="ECO:0000256" key="8">
    <source>
        <dbReference type="ARBA" id="ARBA00022692"/>
    </source>
</evidence>
<feature type="domain" description="Penicillin-binding protein OB-like" evidence="19">
    <location>
        <begin position="292"/>
        <end position="401"/>
    </location>
</feature>
<dbReference type="Gene3D" id="1.10.3810.10">
    <property type="entry name" value="Biosynthetic peptidoglycan transglycosylase-like"/>
    <property type="match status" value="1"/>
</dbReference>
<dbReference type="GO" id="GO:0071555">
    <property type="term" value="P:cell wall organization"/>
    <property type="evidence" value="ECO:0007669"/>
    <property type="project" value="UniProtKB-KW"/>
</dbReference>
<evidence type="ECO:0000259" key="19">
    <source>
        <dbReference type="Pfam" id="PF17092"/>
    </source>
</evidence>
<comment type="catalytic activity">
    <reaction evidence="16">
        <text>[GlcNAc-(1-&gt;4)-Mur2Ac(oyl-L-Ala-gamma-D-Glu-L-Lys-D-Ala-D-Ala)](n)-di-trans,octa-cis-undecaprenyl diphosphate + beta-D-GlcNAc-(1-&gt;4)-Mur2Ac(oyl-L-Ala-gamma-D-Glu-L-Lys-D-Ala-D-Ala)-di-trans,octa-cis-undecaprenyl diphosphate = [GlcNAc-(1-&gt;4)-Mur2Ac(oyl-L-Ala-gamma-D-Glu-L-Lys-D-Ala-D-Ala)](n+1)-di-trans,octa-cis-undecaprenyl diphosphate + di-trans,octa-cis-undecaprenyl diphosphate + H(+)</text>
        <dbReference type="Rhea" id="RHEA:23708"/>
        <dbReference type="Rhea" id="RHEA-COMP:9602"/>
        <dbReference type="Rhea" id="RHEA-COMP:9603"/>
        <dbReference type="ChEBI" id="CHEBI:15378"/>
        <dbReference type="ChEBI" id="CHEBI:58405"/>
        <dbReference type="ChEBI" id="CHEBI:60033"/>
        <dbReference type="ChEBI" id="CHEBI:78435"/>
        <dbReference type="EC" id="2.4.99.28"/>
    </reaction>
</comment>
<keyword evidence="5" id="KW-0378">Hydrolase</keyword>
<dbReference type="FunFam" id="1.10.3810.10:FF:000003">
    <property type="entry name" value="Penicillin-binding protein 1a"/>
    <property type="match status" value="1"/>
</dbReference>
<proteinExistence type="predicted"/>
<name>A0A5U8SUQ1_SALET</name>
<evidence type="ECO:0000256" key="1">
    <source>
        <dbReference type="ARBA" id="ARBA00002624"/>
    </source>
</evidence>
<accession>A0A5U8SUQ1</accession>
<dbReference type="InterPro" id="IPR012340">
    <property type="entry name" value="NA-bd_OB-fold"/>
</dbReference>
<keyword evidence="12" id="KW-0472">Membrane</keyword>
<evidence type="ECO:0000256" key="6">
    <source>
        <dbReference type="ARBA" id="ARBA00022676"/>
    </source>
</evidence>
<evidence type="ECO:0000256" key="2">
    <source>
        <dbReference type="ARBA" id="ARBA00004370"/>
    </source>
</evidence>
<keyword evidence="13" id="KW-0511">Multifunctional enzyme</keyword>
<sequence length="435" mass="48693">MYKYVEADLPDVATLKDVKLQTPMQVYSADGELIAQFGEKRRIPLTLSQIPPMVRNAFIATEDSRFYDHHGIDPIGIFRAASVAMTSGRASQGASTITQQLARNFFLSPEKTVIRKVKEAFLAIRIEQMLTKDEILELYLNKIYLGQRAYGVGAAAYVYFGKSLDQLTLSEIAVIAGLPKAPSTFNPLYSKSRALARRNVVLTRMLEENYITRAQYDEARNEPIEARYHAPEIDFSAPYLAEMVRMAMIEKYGENAYTDGYKVYTTVKRKDQLSAEDAVHTGIIDYDMRHGYRGAQQVLWPQNSAAWDTEQILSKLKTLQVYGPLNPGVVLSADANRAQVMLKDGSTIDLTMDSMRWARKFISDRAMGPAPRAVNGVVHAGEQIWVRQNKDRWMLAQIPDVNSALVALNPTDGAVIALVGGFDFGLSKFNRVTQS</sequence>
<dbReference type="EMBL" id="AAGUAT010000151">
    <property type="protein sequence ID" value="EBR9859261.1"/>
    <property type="molecule type" value="Genomic_DNA"/>
</dbReference>
<dbReference type="InterPro" id="IPR023346">
    <property type="entry name" value="Lysozyme-like_dom_sf"/>
</dbReference>
<dbReference type="GO" id="GO:0009252">
    <property type="term" value="P:peptidoglycan biosynthetic process"/>
    <property type="evidence" value="ECO:0007669"/>
    <property type="project" value="UniProtKB-KW"/>
</dbReference>
<organism evidence="20">
    <name type="scientific">Salmonella enterica subsp. enterica serovar Chester</name>
    <dbReference type="NCBI Taxonomy" id="149386"/>
    <lineage>
        <taxon>Bacteria</taxon>
        <taxon>Pseudomonadati</taxon>
        <taxon>Pseudomonadota</taxon>
        <taxon>Gammaproteobacteria</taxon>
        <taxon>Enterobacterales</taxon>
        <taxon>Enterobacteriaceae</taxon>
        <taxon>Salmonella</taxon>
    </lineage>
</organism>
<comment type="function">
    <text evidence="1">Cell wall formation. Synthesis of cross-linked peptidoglycan from the lipid intermediates. The enzyme has a penicillin-insensitive transglycosylase N-terminal domain (formation of linear glycan strands) and a penicillin-sensitive transpeptidase C-terminal domain (cross-linking of the peptide subunits).</text>
</comment>
<dbReference type="GO" id="GO:0008955">
    <property type="term" value="F:peptidoglycan glycosyltransferase activity"/>
    <property type="evidence" value="ECO:0007669"/>
    <property type="project" value="UniProtKB-EC"/>
</dbReference>
<comment type="subcellular location">
    <subcellularLocation>
        <location evidence="2">Membrane</location>
    </subcellularLocation>
</comment>
<dbReference type="Pfam" id="PF17092">
    <property type="entry name" value="PCB_OB"/>
    <property type="match status" value="1"/>
</dbReference>
<dbReference type="InterPro" id="IPR031376">
    <property type="entry name" value="PCB_OB"/>
</dbReference>
<reference evidence="20" key="1">
    <citation type="submission" date="2018-07" db="EMBL/GenBank/DDBJ databases">
        <authorList>
            <person name="Ashton P.M."/>
            <person name="Dallman T."/>
            <person name="Nair S."/>
            <person name="De Pinna E."/>
            <person name="Peters T."/>
            <person name="Grant K."/>
        </authorList>
    </citation>
    <scope>NUCLEOTIDE SEQUENCE</scope>
    <source>
        <strain evidence="20">296838</strain>
    </source>
</reference>
<evidence type="ECO:0000256" key="15">
    <source>
        <dbReference type="ARBA" id="ARBA00044770"/>
    </source>
</evidence>
<keyword evidence="6" id="KW-0328">Glycosyltransferase</keyword>
<dbReference type="GO" id="GO:0030288">
    <property type="term" value="C:outer membrane-bounded periplasmic space"/>
    <property type="evidence" value="ECO:0007669"/>
    <property type="project" value="TreeGrafter"/>
</dbReference>
<evidence type="ECO:0000256" key="10">
    <source>
        <dbReference type="ARBA" id="ARBA00022984"/>
    </source>
</evidence>
<dbReference type="PANTHER" id="PTHR32282:SF27">
    <property type="entry name" value="PENICILLIN-BINDING PROTEIN 1A"/>
    <property type="match status" value="1"/>
</dbReference>
<dbReference type="InterPro" id="IPR036950">
    <property type="entry name" value="PBP_transglycosylase"/>
</dbReference>
<evidence type="ECO:0000256" key="13">
    <source>
        <dbReference type="ARBA" id="ARBA00023268"/>
    </source>
</evidence>
<dbReference type="GO" id="GO:0008360">
    <property type="term" value="P:regulation of cell shape"/>
    <property type="evidence" value="ECO:0007669"/>
    <property type="project" value="UniProtKB-KW"/>
</dbReference>
<keyword evidence="7" id="KW-0808">Transferase</keyword>
<keyword evidence="10" id="KW-0573">Peptidoglycan synthesis</keyword>
<dbReference type="GO" id="GO:0006508">
    <property type="term" value="P:proteolysis"/>
    <property type="evidence" value="ECO:0007669"/>
    <property type="project" value="UniProtKB-KW"/>
</dbReference>
<evidence type="ECO:0000256" key="7">
    <source>
        <dbReference type="ARBA" id="ARBA00022679"/>
    </source>
</evidence>
<dbReference type="GO" id="GO:0016020">
    <property type="term" value="C:membrane"/>
    <property type="evidence" value="ECO:0007669"/>
    <property type="project" value="UniProtKB-SubCell"/>
</dbReference>
<dbReference type="GO" id="GO:0008658">
    <property type="term" value="F:penicillin binding"/>
    <property type="evidence" value="ECO:0007669"/>
    <property type="project" value="UniProtKB-ARBA"/>
</dbReference>
<evidence type="ECO:0000256" key="12">
    <source>
        <dbReference type="ARBA" id="ARBA00023136"/>
    </source>
</evidence>
<dbReference type="InterPro" id="IPR001264">
    <property type="entry name" value="Glyco_trans_51"/>
</dbReference>
<evidence type="ECO:0000256" key="16">
    <source>
        <dbReference type="ARBA" id="ARBA00049902"/>
    </source>
</evidence>
<dbReference type="SUPFAM" id="SSF56601">
    <property type="entry name" value="beta-lactamase/transpeptidase-like"/>
    <property type="match status" value="1"/>
</dbReference>
<dbReference type="GO" id="GO:0004180">
    <property type="term" value="F:carboxypeptidase activity"/>
    <property type="evidence" value="ECO:0007669"/>
    <property type="project" value="UniProtKB-KW"/>
</dbReference>
<evidence type="ECO:0000256" key="5">
    <source>
        <dbReference type="ARBA" id="ARBA00022670"/>
    </source>
</evidence>
<dbReference type="Pfam" id="PF00912">
    <property type="entry name" value="Transgly"/>
    <property type="match status" value="1"/>
</dbReference>
<evidence type="ECO:0000259" key="18">
    <source>
        <dbReference type="Pfam" id="PF00912"/>
    </source>
</evidence>
<feature type="non-terminal residue" evidence="20">
    <location>
        <position position="435"/>
    </location>
</feature>
<dbReference type="EC" id="2.4.99.28" evidence="15"/>
<evidence type="ECO:0000256" key="4">
    <source>
        <dbReference type="ARBA" id="ARBA00022645"/>
    </source>
</evidence>